<dbReference type="PANTHER" id="PTHR21422:SF10">
    <property type="entry name" value="RAB3 GTPASE-ACTIVATING PROTEIN CATALYTIC SUBUNIT"/>
    <property type="match status" value="1"/>
</dbReference>
<dbReference type="InterPro" id="IPR026147">
    <property type="entry name" value="Rab3GAP1_conserved"/>
</dbReference>
<dbReference type="InterPro" id="IPR045700">
    <property type="entry name" value="Rab3GAP1"/>
</dbReference>
<sequence>MQKEGNLWCELWETAKALPAVKQTPLFDEDLAVESIFITLDDISPSLLFEQLFLSALYSGVVIAESSLSTDTNLHKLFCDCKDYIFSACQYGLSNSTNIKDICKVYEDIEMITRNPEEASEIVKMSKDSSTCTSGEHERRNKLFKIFNIKFSGKVDDSEEGKKVNGNGGNSSNIFTNLFDRKTPSLFSKKNFKANFSSTTASDEQ</sequence>
<organism evidence="2 3">
    <name type="scientific">Zostera marina</name>
    <name type="common">Eelgrass</name>
    <dbReference type="NCBI Taxonomy" id="29655"/>
    <lineage>
        <taxon>Eukaryota</taxon>
        <taxon>Viridiplantae</taxon>
        <taxon>Streptophyta</taxon>
        <taxon>Embryophyta</taxon>
        <taxon>Tracheophyta</taxon>
        <taxon>Spermatophyta</taxon>
        <taxon>Magnoliopsida</taxon>
        <taxon>Liliopsida</taxon>
        <taxon>Zosteraceae</taxon>
        <taxon>Zostera</taxon>
    </lineage>
</organism>
<evidence type="ECO:0000313" key="3">
    <source>
        <dbReference type="Proteomes" id="UP000036987"/>
    </source>
</evidence>
<evidence type="ECO:0000313" key="2">
    <source>
        <dbReference type="EMBL" id="KMZ67290.1"/>
    </source>
</evidence>
<dbReference type="Pfam" id="PF13890">
    <property type="entry name" value="Rab3-GTPase_cat"/>
    <property type="match status" value="1"/>
</dbReference>
<dbReference type="AlphaFoldDB" id="A0A0K9PGE7"/>
<evidence type="ECO:0000259" key="1">
    <source>
        <dbReference type="Pfam" id="PF13890"/>
    </source>
</evidence>
<keyword evidence="3" id="KW-1185">Reference proteome</keyword>
<comment type="caution">
    <text evidence="2">The sequence shown here is derived from an EMBL/GenBank/DDBJ whole genome shotgun (WGS) entry which is preliminary data.</text>
</comment>
<accession>A0A0K9PGE7</accession>
<dbReference type="OrthoDB" id="5391403at2759"/>
<proteinExistence type="predicted"/>
<dbReference type="EMBL" id="LFYR01000915">
    <property type="protein sequence ID" value="KMZ67290.1"/>
    <property type="molecule type" value="Genomic_DNA"/>
</dbReference>
<dbReference type="Proteomes" id="UP000036987">
    <property type="component" value="Unassembled WGS sequence"/>
</dbReference>
<dbReference type="GO" id="GO:0005096">
    <property type="term" value="F:GTPase activator activity"/>
    <property type="evidence" value="ECO:0007669"/>
    <property type="project" value="InterPro"/>
</dbReference>
<protein>
    <recommendedName>
        <fullName evidence="1">Rab3GAP catalytic subunit conserved domain-containing protein</fullName>
    </recommendedName>
</protein>
<gene>
    <name evidence="2" type="ORF">ZOSMA_26G00390</name>
</gene>
<reference evidence="3" key="1">
    <citation type="journal article" date="2016" name="Nature">
        <title>The genome of the seagrass Zostera marina reveals angiosperm adaptation to the sea.</title>
        <authorList>
            <person name="Olsen J.L."/>
            <person name="Rouze P."/>
            <person name="Verhelst B."/>
            <person name="Lin Y.-C."/>
            <person name="Bayer T."/>
            <person name="Collen J."/>
            <person name="Dattolo E."/>
            <person name="De Paoli E."/>
            <person name="Dittami S."/>
            <person name="Maumus F."/>
            <person name="Michel G."/>
            <person name="Kersting A."/>
            <person name="Lauritano C."/>
            <person name="Lohaus R."/>
            <person name="Toepel M."/>
            <person name="Tonon T."/>
            <person name="Vanneste K."/>
            <person name="Amirebrahimi M."/>
            <person name="Brakel J."/>
            <person name="Bostroem C."/>
            <person name="Chovatia M."/>
            <person name="Grimwood J."/>
            <person name="Jenkins J.W."/>
            <person name="Jueterbock A."/>
            <person name="Mraz A."/>
            <person name="Stam W.T."/>
            <person name="Tice H."/>
            <person name="Bornberg-Bauer E."/>
            <person name="Green P.J."/>
            <person name="Pearson G.A."/>
            <person name="Procaccini G."/>
            <person name="Duarte C.M."/>
            <person name="Schmutz J."/>
            <person name="Reusch T.B.H."/>
            <person name="Van de Peer Y."/>
        </authorList>
    </citation>
    <scope>NUCLEOTIDE SEQUENCE [LARGE SCALE GENOMIC DNA]</scope>
    <source>
        <strain evidence="3">cv. Finnish</strain>
    </source>
</reference>
<dbReference type="PANTHER" id="PTHR21422">
    <property type="entry name" value="RAB3 GTPASE-ACTIVATING PROTEIN CATALYTIC SUBUNIT"/>
    <property type="match status" value="1"/>
</dbReference>
<dbReference type="STRING" id="29655.A0A0K9PGE7"/>
<feature type="domain" description="Rab3GAP catalytic subunit conserved" evidence="1">
    <location>
        <begin position="1"/>
        <end position="40"/>
    </location>
</feature>
<name>A0A0K9PGE7_ZOSMR</name>